<dbReference type="EMBL" id="OX365937">
    <property type="protein sequence ID" value="CAI4045185.1"/>
    <property type="molecule type" value="Genomic_DNA"/>
</dbReference>
<dbReference type="Proteomes" id="UP001162085">
    <property type="component" value="Chromosome 10"/>
</dbReference>
<evidence type="ECO:0000313" key="4">
    <source>
        <dbReference type="Proteomes" id="UP001162085"/>
    </source>
</evidence>
<evidence type="ECO:0008006" key="5">
    <source>
        <dbReference type="Google" id="ProtNLM"/>
    </source>
</evidence>
<evidence type="ECO:0000256" key="1">
    <source>
        <dbReference type="SAM" id="Coils"/>
    </source>
</evidence>
<protein>
    <recommendedName>
        <fullName evidence="5">Acf4p</fullName>
    </recommendedName>
</protein>
<reference evidence="3" key="1">
    <citation type="submission" date="2022-10" db="EMBL/GenBank/DDBJ databases">
        <authorList>
            <person name="Byrne P K."/>
        </authorList>
    </citation>
    <scope>NUCLEOTIDE SEQUENCE</scope>
    <source>
        <strain evidence="3">ZP964</strain>
    </source>
</reference>
<keyword evidence="1" id="KW-0175">Coiled coil</keyword>
<keyword evidence="4" id="KW-1185">Reference proteome</keyword>
<feature type="compositionally biased region" description="Low complexity" evidence="2">
    <location>
        <begin position="26"/>
        <end position="39"/>
    </location>
</feature>
<sequence length="309" mass="35470">MSEDQRIVSQPIELHKLSIVDKHSQDQQQQQSVHSGLQSPRVTTPLKPKRLAIPVSSPQRSSVQNGFVNQSPVSDNTSPVSADQDLIYKLAAKQREVNELNLKLQAAQKELKQLELKFKNTLPQNEQQKFNSQNTNEYLSTFSKKIQQTLVDVNNSPNVLKSKRSINDFFNKTNRTANGNANNTMPTRRPNRSPNRTQQRVPDTGPNLTSKANSILTPPPLSSRNTKRNFNTTAPIVDDTPFLQRIINKFSQMNTEEEEFDDFMEKGKSKKDNYYIKESMDYEYDEVRSDDDDEEFEPMGDIPIHLFKR</sequence>
<proteinExistence type="predicted"/>
<feature type="compositionally biased region" description="Polar residues" evidence="2">
    <location>
        <begin position="56"/>
        <end position="80"/>
    </location>
</feature>
<evidence type="ECO:0000313" key="3">
    <source>
        <dbReference type="EMBL" id="CAI4045185.1"/>
    </source>
</evidence>
<organism evidence="3 4">
    <name type="scientific">Saccharomyces uvarum</name>
    <name type="common">Yeast</name>
    <name type="synonym">Saccharomyces bayanus var. uvarum</name>
    <dbReference type="NCBI Taxonomy" id="230603"/>
    <lineage>
        <taxon>Eukaryota</taxon>
        <taxon>Fungi</taxon>
        <taxon>Dikarya</taxon>
        <taxon>Ascomycota</taxon>
        <taxon>Saccharomycotina</taxon>
        <taxon>Saccharomycetes</taxon>
        <taxon>Saccharomycetales</taxon>
        <taxon>Saccharomycetaceae</taxon>
        <taxon>Saccharomyces</taxon>
    </lineage>
</organism>
<feature type="compositionally biased region" description="Polar residues" evidence="2">
    <location>
        <begin position="206"/>
        <end position="234"/>
    </location>
</feature>
<evidence type="ECO:0000256" key="2">
    <source>
        <dbReference type="SAM" id="MobiDB-lite"/>
    </source>
</evidence>
<feature type="region of interest" description="Disordered" evidence="2">
    <location>
        <begin position="171"/>
        <end position="234"/>
    </location>
</feature>
<feature type="coiled-coil region" evidence="1">
    <location>
        <begin position="90"/>
        <end position="117"/>
    </location>
</feature>
<feature type="compositionally biased region" description="Low complexity" evidence="2">
    <location>
        <begin position="171"/>
        <end position="200"/>
    </location>
</feature>
<gene>
    <name evidence="3" type="primary">SUVZ10G2670</name>
    <name evidence="3" type="ORF">SUVZ_10G2670</name>
</gene>
<name>A0ABN8WJ93_SACUV</name>
<feature type="region of interest" description="Disordered" evidence="2">
    <location>
        <begin position="19"/>
        <end position="80"/>
    </location>
</feature>
<accession>A0ABN8WJ93</accession>